<dbReference type="AlphaFoldDB" id="A0A7S0FXE1"/>
<proteinExistence type="predicted"/>
<accession>A0A7S0FXE1</accession>
<protein>
    <submittedName>
        <fullName evidence="1">Uncharacterized protein</fullName>
    </submittedName>
</protein>
<sequence length="195" mass="21711">MGATCCCQGETTNDATLLHNTWGADPLFLSEAQPSNTSKENDQGNLKPTLLGRVRFSPQVAQPDKGGALPLEQVEQDQLPSESNFEHHDSVVRVSADGTKNEANWTWPAWVLNRSVRIEVHVVDEESGDSRWVEAVPRSRIVDADGHDAWLSARYNWDGELYDQDFHPGQVRKLGSTLSVEGELRHCSKHRQIAA</sequence>
<gene>
    <name evidence="1" type="ORF">PBAH0796_LOCUS29434</name>
</gene>
<organism evidence="1">
    <name type="scientific">Pyrodinium bahamense</name>
    <dbReference type="NCBI Taxonomy" id="73915"/>
    <lineage>
        <taxon>Eukaryota</taxon>
        <taxon>Sar</taxon>
        <taxon>Alveolata</taxon>
        <taxon>Dinophyceae</taxon>
        <taxon>Gonyaulacales</taxon>
        <taxon>Pyrocystaceae</taxon>
        <taxon>Pyrodinium</taxon>
    </lineage>
</organism>
<dbReference type="EMBL" id="HBEG01048311">
    <property type="protein sequence ID" value="CAD8385746.1"/>
    <property type="molecule type" value="Transcribed_RNA"/>
</dbReference>
<reference evidence="1" key="1">
    <citation type="submission" date="2021-01" db="EMBL/GenBank/DDBJ databases">
        <authorList>
            <person name="Corre E."/>
            <person name="Pelletier E."/>
            <person name="Niang G."/>
            <person name="Scheremetjew M."/>
            <person name="Finn R."/>
            <person name="Kale V."/>
            <person name="Holt S."/>
            <person name="Cochrane G."/>
            <person name="Meng A."/>
            <person name="Brown T."/>
            <person name="Cohen L."/>
        </authorList>
    </citation>
    <scope>NUCLEOTIDE SEQUENCE</scope>
    <source>
        <strain evidence="1">Pbaha01</strain>
    </source>
</reference>
<evidence type="ECO:0000313" key="1">
    <source>
        <dbReference type="EMBL" id="CAD8385746.1"/>
    </source>
</evidence>
<name>A0A7S0FXE1_9DINO</name>